<organism evidence="1 2">
    <name type="scientific">Caerostris extrusa</name>
    <name type="common">Bark spider</name>
    <name type="synonym">Caerostris bankana</name>
    <dbReference type="NCBI Taxonomy" id="172846"/>
    <lineage>
        <taxon>Eukaryota</taxon>
        <taxon>Metazoa</taxon>
        <taxon>Ecdysozoa</taxon>
        <taxon>Arthropoda</taxon>
        <taxon>Chelicerata</taxon>
        <taxon>Arachnida</taxon>
        <taxon>Araneae</taxon>
        <taxon>Araneomorphae</taxon>
        <taxon>Entelegynae</taxon>
        <taxon>Araneoidea</taxon>
        <taxon>Araneidae</taxon>
        <taxon>Caerostris</taxon>
    </lineage>
</organism>
<evidence type="ECO:0000313" key="2">
    <source>
        <dbReference type="Proteomes" id="UP001054945"/>
    </source>
</evidence>
<reference evidence="1 2" key="1">
    <citation type="submission" date="2021-06" db="EMBL/GenBank/DDBJ databases">
        <title>Caerostris extrusa draft genome.</title>
        <authorList>
            <person name="Kono N."/>
            <person name="Arakawa K."/>
        </authorList>
    </citation>
    <scope>NUCLEOTIDE SEQUENCE [LARGE SCALE GENOMIC DNA]</scope>
</reference>
<comment type="caution">
    <text evidence="1">The sequence shown here is derived from an EMBL/GenBank/DDBJ whole genome shotgun (WGS) entry which is preliminary data.</text>
</comment>
<proteinExistence type="predicted"/>
<dbReference type="Proteomes" id="UP001054945">
    <property type="component" value="Unassembled WGS sequence"/>
</dbReference>
<dbReference type="AlphaFoldDB" id="A0AAV4Y6F2"/>
<gene>
    <name evidence="1" type="ORF">CEXT_71511</name>
</gene>
<keyword evidence="2" id="KW-1185">Reference proteome</keyword>
<evidence type="ECO:0000313" key="1">
    <source>
        <dbReference type="EMBL" id="GIZ01717.1"/>
    </source>
</evidence>
<accession>A0AAV4Y6F2</accession>
<protein>
    <submittedName>
        <fullName evidence="1">Uncharacterized protein</fullName>
    </submittedName>
</protein>
<dbReference type="EMBL" id="BPLR01018711">
    <property type="protein sequence ID" value="GIZ01717.1"/>
    <property type="molecule type" value="Genomic_DNA"/>
</dbReference>
<sequence>MLLERNAKVEKIFEPLTQTILCYTPECALKRNEEYVEHIFRKRLNATTSSPLASETGNSSRLMDHLRNTQNSLPKALTIFVSCVFGLFLK</sequence>
<name>A0AAV4Y6F2_CAEEX</name>